<evidence type="ECO:0000259" key="5">
    <source>
        <dbReference type="SMART" id="SM00797"/>
    </source>
</evidence>
<dbReference type="NCBIfam" id="TIGR00370">
    <property type="entry name" value="5-oxoprolinase subunit PxpB"/>
    <property type="match status" value="1"/>
</dbReference>
<dbReference type="InterPro" id="IPR010016">
    <property type="entry name" value="PxpB"/>
</dbReference>
<dbReference type="SMART" id="SM00797">
    <property type="entry name" value="AHS2"/>
    <property type="match status" value="1"/>
</dbReference>
<evidence type="ECO:0000313" key="6">
    <source>
        <dbReference type="EMBL" id="GGR33901.1"/>
    </source>
</evidence>
<dbReference type="Gene3D" id="2.40.100.10">
    <property type="entry name" value="Cyclophilin-like"/>
    <property type="match status" value="2"/>
</dbReference>
<dbReference type="Gene3D" id="3.30.1360.40">
    <property type="match status" value="1"/>
</dbReference>
<dbReference type="PANTHER" id="PTHR34698">
    <property type="entry name" value="5-OXOPROLINASE SUBUNIT B"/>
    <property type="match status" value="1"/>
</dbReference>
<evidence type="ECO:0000256" key="1">
    <source>
        <dbReference type="ARBA" id="ARBA00022741"/>
    </source>
</evidence>
<evidence type="ECO:0000256" key="2">
    <source>
        <dbReference type="ARBA" id="ARBA00022801"/>
    </source>
</evidence>
<dbReference type="SUPFAM" id="SSF50891">
    <property type="entry name" value="Cyclophilin-like"/>
    <property type="match status" value="1"/>
</dbReference>
<feature type="domain" description="Carboxyltransferase" evidence="4">
    <location>
        <begin position="11"/>
        <end position="199"/>
    </location>
</feature>
<dbReference type="Pfam" id="PF02682">
    <property type="entry name" value="CT_C_D"/>
    <property type="match status" value="1"/>
</dbReference>
<dbReference type="GO" id="GO:0005524">
    <property type="term" value="F:ATP binding"/>
    <property type="evidence" value="ECO:0007669"/>
    <property type="project" value="UniProtKB-KW"/>
</dbReference>
<feature type="domain" description="Carboxyltransferase" evidence="5">
    <location>
        <begin position="254"/>
        <end position="512"/>
    </location>
</feature>
<dbReference type="EMBL" id="BMQL01000061">
    <property type="protein sequence ID" value="GGR33901.1"/>
    <property type="molecule type" value="Genomic_DNA"/>
</dbReference>
<reference evidence="6" key="2">
    <citation type="submission" date="2020-09" db="EMBL/GenBank/DDBJ databases">
        <authorList>
            <person name="Sun Q."/>
            <person name="Ohkuma M."/>
        </authorList>
    </citation>
    <scope>NUCLEOTIDE SEQUENCE</scope>
    <source>
        <strain evidence="6">JCM 31311</strain>
    </source>
</reference>
<dbReference type="PANTHER" id="PTHR34698:SF2">
    <property type="entry name" value="5-OXOPROLINASE SUBUNIT B"/>
    <property type="match status" value="1"/>
</dbReference>
<gene>
    <name evidence="6" type="ORF">GCM10008957_50180</name>
</gene>
<dbReference type="AlphaFoldDB" id="A0A918CPH3"/>
<dbReference type="InterPro" id="IPR003833">
    <property type="entry name" value="CT_C_D"/>
</dbReference>
<keyword evidence="7" id="KW-1185">Reference proteome</keyword>
<dbReference type="Pfam" id="PF02626">
    <property type="entry name" value="CT_A_B"/>
    <property type="match status" value="1"/>
</dbReference>
<dbReference type="SUPFAM" id="SSF160467">
    <property type="entry name" value="PH0987 N-terminal domain-like"/>
    <property type="match status" value="1"/>
</dbReference>
<dbReference type="GO" id="GO:0016787">
    <property type="term" value="F:hydrolase activity"/>
    <property type="evidence" value="ECO:0007669"/>
    <property type="project" value="UniProtKB-KW"/>
</dbReference>
<dbReference type="InterPro" id="IPR003778">
    <property type="entry name" value="CT_A_B"/>
</dbReference>
<accession>A0A918CPH3</accession>
<comment type="caution">
    <text evidence="6">The sequence shown here is derived from an EMBL/GenBank/DDBJ whole genome shotgun (WGS) entry which is preliminary data.</text>
</comment>
<keyword evidence="1" id="KW-0547">Nucleotide-binding</keyword>
<sequence>MNQSGVTQHGGLYVQFADQIDRERNGHLHALHRVLMNDLLPGVNDLYPGYVNLYVDFDARQVQVSEVRAWVTRHLEALRPESVDGRLLELPVRYDGPDLPDVAERTGLSEAEVVRLHSATEYHVYAVGFTPGFPFLGDVTSELRLPRRSTPRPLVPFNSVAVAGAQSCVYTLPSPGGWNLLGTLLTTVYDPNRAEPFLVSPGDRVRFVPQTGQTPPLPEIRELWPAVPRFPALQVEVPGLLDLVQGDGRFQQAHVGLARSGPFDERSARFANALVGNPPGTPLLELTLKGPVLTALRDVVVGVAGFGMVPVGYPVQRSFLLRTGETLRFRSTPVGARAYLAVTGGLETLPVLGSSSTDLLGRVGRPLRAGDVLGLAELGKARPGFASPLLTLPEETVLRLLPGPQATVEALAALGSAPFRITGNDRMGLRLGGPPVPGGQTVSEGTPAGAVQVTPDGDPIVLLNDRGRIGGYSKPAVVHPHDLPLAAQLRPGQRVSFSPDLSGSPECWARRWTVHAPTHFSGGRP</sequence>
<organism evidence="6 7">
    <name type="scientific">Deinococcus ruber</name>
    <dbReference type="NCBI Taxonomy" id="1848197"/>
    <lineage>
        <taxon>Bacteria</taxon>
        <taxon>Thermotogati</taxon>
        <taxon>Deinococcota</taxon>
        <taxon>Deinococci</taxon>
        <taxon>Deinococcales</taxon>
        <taxon>Deinococcaceae</taxon>
        <taxon>Deinococcus</taxon>
    </lineage>
</organism>
<dbReference type="InterPro" id="IPR029000">
    <property type="entry name" value="Cyclophilin-like_dom_sf"/>
</dbReference>
<proteinExistence type="predicted"/>
<dbReference type="RefSeq" id="WP_229776600.1">
    <property type="nucleotide sequence ID" value="NZ_BMQL01000061.1"/>
</dbReference>
<dbReference type="SMART" id="SM00796">
    <property type="entry name" value="AHS1"/>
    <property type="match status" value="1"/>
</dbReference>
<name>A0A918CPH3_9DEIO</name>
<keyword evidence="2" id="KW-0378">Hydrolase</keyword>
<reference evidence="6" key="1">
    <citation type="journal article" date="2014" name="Int. J. Syst. Evol. Microbiol.">
        <title>Complete genome sequence of Corynebacterium casei LMG S-19264T (=DSM 44701T), isolated from a smear-ripened cheese.</title>
        <authorList>
            <consortium name="US DOE Joint Genome Institute (JGI-PGF)"/>
            <person name="Walter F."/>
            <person name="Albersmeier A."/>
            <person name="Kalinowski J."/>
            <person name="Ruckert C."/>
        </authorList>
    </citation>
    <scope>NUCLEOTIDE SEQUENCE</scope>
    <source>
        <strain evidence="6">JCM 31311</strain>
    </source>
</reference>
<protein>
    <submittedName>
        <fullName evidence="6">Urea carboxylase</fullName>
    </submittedName>
</protein>
<evidence type="ECO:0000259" key="4">
    <source>
        <dbReference type="SMART" id="SM00796"/>
    </source>
</evidence>
<keyword evidence="3" id="KW-0067">ATP-binding</keyword>
<evidence type="ECO:0000256" key="3">
    <source>
        <dbReference type="ARBA" id="ARBA00022840"/>
    </source>
</evidence>
<evidence type="ECO:0000313" key="7">
    <source>
        <dbReference type="Proteomes" id="UP000603865"/>
    </source>
</evidence>
<dbReference type="Proteomes" id="UP000603865">
    <property type="component" value="Unassembled WGS sequence"/>
</dbReference>